<evidence type="ECO:0000256" key="8">
    <source>
        <dbReference type="ARBA" id="ARBA00022857"/>
    </source>
</evidence>
<comment type="cofactor">
    <cofactor evidence="13 14">
        <name>heme</name>
        <dbReference type="ChEBI" id="CHEBI:30413"/>
    </cofactor>
</comment>
<name>A0A0M0KW01_9BACI</name>
<keyword evidence="4 13" id="KW-0285">Flavoprotein</keyword>
<proteinExistence type="inferred from homology"/>
<dbReference type="EC" id="1.6.2.4" evidence="13"/>
<dbReference type="CDD" id="cd06206">
    <property type="entry name" value="bifunctional_CYPOR"/>
    <property type="match status" value="1"/>
</dbReference>
<reference evidence="18" key="1">
    <citation type="submission" date="2015-08" db="EMBL/GenBank/DDBJ databases">
        <title>Fjat-14210 dsm16467.</title>
        <authorList>
            <person name="Liu B."/>
            <person name="Wang J."/>
            <person name="Zhu Y."/>
            <person name="Liu G."/>
            <person name="Chen Q."/>
            <person name="Chen Z."/>
            <person name="Lan J."/>
            <person name="Che J."/>
            <person name="Ge C."/>
            <person name="Shi H."/>
            <person name="Pan Z."/>
            <person name="Liu X."/>
        </authorList>
    </citation>
    <scope>NUCLEOTIDE SEQUENCE [LARGE SCALE GENOMIC DNA]</scope>
    <source>
        <strain evidence="18">DSM 16467</strain>
    </source>
</reference>
<keyword evidence="6 13" id="KW-0479">Metal-binding</keyword>
<dbReference type="InterPro" id="IPR017972">
    <property type="entry name" value="Cyt_P450_CS"/>
</dbReference>
<dbReference type="STRING" id="284581.AMD01_17850"/>
<keyword evidence="8 13" id="KW-0521">NADP</keyword>
<dbReference type="SUPFAM" id="SSF63380">
    <property type="entry name" value="Riboflavin synthase domain-like"/>
    <property type="match status" value="1"/>
</dbReference>
<dbReference type="InterPro" id="IPR001128">
    <property type="entry name" value="Cyt_P450"/>
</dbReference>
<feature type="domain" description="Flavodoxin-like" evidence="15">
    <location>
        <begin position="482"/>
        <end position="619"/>
    </location>
</feature>
<keyword evidence="7 13" id="KW-0274">FAD</keyword>
<dbReference type="InterPro" id="IPR036396">
    <property type="entry name" value="Cyt_P450_sf"/>
</dbReference>
<evidence type="ECO:0000256" key="7">
    <source>
        <dbReference type="ARBA" id="ARBA00022827"/>
    </source>
</evidence>
<evidence type="ECO:0000256" key="5">
    <source>
        <dbReference type="ARBA" id="ARBA00022643"/>
    </source>
</evidence>
<dbReference type="GO" id="GO:0005829">
    <property type="term" value="C:cytosol"/>
    <property type="evidence" value="ECO:0007669"/>
    <property type="project" value="TreeGrafter"/>
</dbReference>
<keyword evidence="13" id="KW-0249">Electron transport</keyword>
<dbReference type="Gene3D" id="1.20.990.10">
    <property type="entry name" value="NADPH-cytochrome p450 Reductase, Chain A, domain 3"/>
    <property type="match status" value="1"/>
</dbReference>
<dbReference type="InterPro" id="IPR029039">
    <property type="entry name" value="Flavoprotein-like_sf"/>
</dbReference>
<accession>A0A0M0KW01</accession>
<dbReference type="InterPro" id="IPR023173">
    <property type="entry name" value="NADPH_Cyt_P450_Rdtase_alpha"/>
</dbReference>
<feature type="domain" description="FAD-binding FR-type" evidence="16">
    <location>
        <begin position="657"/>
        <end position="889"/>
    </location>
</feature>
<dbReference type="SUPFAM" id="SSF48264">
    <property type="entry name" value="Cytochrome P450"/>
    <property type="match status" value="1"/>
</dbReference>
<evidence type="ECO:0000256" key="14">
    <source>
        <dbReference type="PIRSR" id="PIRSR000209-1"/>
    </source>
</evidence>
<dbReference type="FunFam" id="3.40.50.80:FF:000031">
    <property type="entry name" value="Bifunctional cytochrome P450/NADPH--P450 reductase"/>
    <property type="match status" value="1"/>
</dbReference>
<keyword evidence="3 13" id="KW-0349">Heme</keyword>
<evidence type="ECO:0000259" key="16">
    <source>
        <dbReference type="PROSITE" id="PS51384"/>
    </source>
</evidence>
<keyword evidence="5 13" id="KW-0288">FMN</keyword>
<dbReference type="GO" id="GO:0010181">
    <property type="term" value="F:FMN binding"/>
    <property type="evidence" value="ECO:0007669"/>
    <property type="project" value="UniProtKB-UniRule"/>
</dbReference>
<dbReference type="GO" id="GO:0005506">
    <property type="term" value="F:iron ion binding"/>
    <property type="evidence" value="ECO:0007669"/>
    <property type="project" value="UniProtKB-UniRule"/>
</dbReference>
<dbReference type="PIRSF" id="PIRSF000209">
    <property type="entry name" value="Bifunctional_P450_P450R"/>
    <property type="match status" value="1"/>
</dbReference>
<dbReference type="AlphaFoldDB" id="A0A0M0KW01"/>
<keyword evidence="10 13" id="KW-0408">Iron</keyword>
<dbReference type="InterPro" id="IPR039261">
    <property type="entry name" value="FNR_nucleotide-bd"/>
</dbReference>
<dbReference type="Gene3D" id="2.40.30.10">
    <property type="entry name" value="Translation factors"/>
    <property type="match status" value="1"/>
</dbReference>
<evidence type="ECO:0000259" key="15">
    <source>
        <dbReference type="PROSITE" id="PS50902"/>
    </source>
</evidence>
<dbReference type="GO" id="GO:0020037">
    <property type="term" value="F:heme binding"/>
    <property type="evidence" value="ECO:0007669"/>
    <property type="project" value="UniProtKB-UniRule"/>
</dbReference>
<comment type="similarity">
    <text evidence="1 13">In the N-terminal section; belongs to the cytochrome P450 family.</text>
</comment>
<dbReference type="InterPro" id="IPR017927">
    <property type="entry name" value="FAD-bd_FR_type"/>
</dbReference>
<dbReference type="GO" id="GO:0070330">
    <property type="term" value="F:aromatase activity"/>
    <property type="evidence" value="ECO:0007669"/>
    <property type="project" value="UniProtKB-UniRule"/>
</dbReference>
<dbReference type="Pfam" id="PF00667">
    <property type="entry name" value="FAD_binding_1"/>
    <property type="match status" value="1"/>
</dbReference>
<evidence type="ECO:0000256" key="12">
    <source>
        <dbReference type="ARBA" id="ARBA00049342"/>
    </source>
</evidence>
<dbReference type="InterPro" id="IPR001433">
    <property type="entry name" value="OxRdtase_FAD/NAD-bd"/>
</dbReference>
<keyword evidence="11 13" id="KW-0503">Monooxygenase</keyword>
<evidence type="ECO:0000256" key="10">
    <source>
        <dbReference type="ARBA" id="ARBA00023004"/>
    </source>
</evidence>
<dbReference type="Pfam" id="PF00067">
    <property type="entry name" value="p450"/>
    <property type="match status" value="1"/>
</dbReference>
<comment type="catalytic activity">
    <reaction evidence="12 13">
        <text>2 oxidized [cytochrome P450] + NADPH = 2 reduced [cytochrome P450] + NADP(+) + H(+)</text>
        <dbReference type="Rhea" id="RHEA:24040"/>
        <dbReference type="Rhea" id="RHEA-COMP:14627"/>
        <dbReference type="Rhea" id="RHEA-COMP:14628"/>
        <dbReference type="ChEBI" id="CHEBI:15378"/>
        <dbReference type="ChEBI" id="CHEBI:55376"/>
        <dbReference type="ChEBI" id="CHEBI:57783"/>
        <dbReference type="ChEBI" id="CHEBI:58349"/>
        <dbReference type="ChEBI" id="CHEBI:60344"/>
        <dbReference type="EC" id="1.6.2.4"/>
    </reaction>
</comment>
<protein>
    <recommendedName>
        <fullName evidence="13">Bifunctional cytochrome P450/NADPH--P450 reductase</fullName>
    </recommendedName>
    <domain>
        <recommendedName>
            <fullName evidence="13">Cytochrome P450</fullName>
            <ecNumber evidence="13">1.14.14.1</ecNumber>
        </recommendedName>
    </domain>
    <domain>
        <recommendedName>
            <fullName evidence="13">NADPH--cytochrome P450 reductase</fullName>
            <ecNumber evidence="13">1.6.2.4</ecNumber>
        </recommendedName>
    </domain>
</protein>
<dbReference type="PATRIC" id="fig|284581.3.peg.3083"/>
<dbReference type="Gene3D" id="3.40.50.360">
    <property type="match status" value="1"/>
</dbReference>
<dbReference type="InterPro" id="IPR017938">
    <property type="entry name" value="Riboflavin_synthase-like_b-brl"/>
</dbReference>
<dbReference type="PROSITE" id="PS50902">
    <property type="entry name" value="FLAVODOXIN_LIKE"/>
    <property type="match status" value="1"/>
</dbReference>
<gene>
    <name evidence="17" type="ORF">AMD01_17850</name>
</gene>
<dbReference type="InterPro" id="IPR001094">
    <property type="entry name" value="Flavdoxin-like"/>
</dbReference>
<dbReference type="SUPFAM" id="SSF52218">
    <property type="entry name" value="Flavoproteins"/>
    <property type="match status" value="1"/>
</dbReference>
<dbReference type="InterPro" id="IPR003097">
    <property type="entry name" value="CysJ-like_FAD-binding"/>
</dbReference>
<dbReference type="PRINTS" id="PR00371">
    <property type="entry name" value="FPNCR"/>
</dbReference>
<evidence type="ECO:0000313" key="17">
    <source>
        <dbReference type="EMBL" id="KOO42995.1"/>
    </source>
</evidence>
<dbReference type="PANTHER" id="PTHR19384:SF17">
    <property type="entry name" value="NADPH--CYTOCHROME P450 REDUCTASE"/>
    <property type="match status" value="1"/>
</dbReference>
<dbReference type="InterPro" id="IPR001709">
    <property type="entry name" value="Flavoprot_Pyr_Nucl_cyt_Rdtase"/>
</dbReference>
<dbReference type="PROSITE" id="PS00086">
    <property type="entry name" value="CYTOCHROME_P450"/>
    <property type="match status" value="1"/>
</dbReference>
<feature type="binding site" description="axial binding residue" evidence="14">
    <location>
        <position position="401"/>
    </location>
    <ligand>
        <name>heme</name>
        <dbReference type="ChEBI" id="CHEBI:30413"/>
    </ligand>
    <ligandPart>
        <name>Fe</name>
        <dbReference type="ChEBI" id="CHEBI:18248"/>
    </ligandPart>
</feature>
<dbReference type="EMBL" id="LILC01000023">
    <property type="protein sequence ID" value="KOO42995.1"/>
    <property type="molecule type" value="Genomic_DNA"/>
</dbReference>
<evidence type="ECO:0000256" key="11">
    <source>
        <dbReference type="ARBA" id="ARBA00023033"/>
    </source>
</evidence>
<dbReference type="GO" id="GO:0050660">
    <property type="term" value="F:flavin adenine dinucleotide binding"/>
    <property type="evidence" value="ECO:0007669"/>
    <property type="project" value="TreeGrafter"/>
</dbReference>
<dbReference type="CDD" id="cd11068">
    <property type="entry name" value="CYP120A1"/>
    <property type="match status" value="1"/>
</dbReference>
<evidence type="ECO:0000256" key="1">
    <source>
        <dbReference type="ARBA" id="ARBA00010018"/>
    </source>
</evidence>
<evidence type="ECO:0000256" key="13">
    <source>
        <dbReference type="PIRNR" id="PIRNR000209"/>
    </source>
</evidence>
<sequence>MSLKQIPQPETFGELKNLPLLNTEKPIQSLMKIAQEMGEIFLFEGPGRTTRYVSSHRLVKEVSDESRFDKNLSQALKNVRDFTGDGLFTSWTHEKNWKKAHNILLPSFSQQAMKGYHNMMVDIAVQLVQKWERLNADEHIEVPEDMTRLTLDTIGLCGFNYRFNSFYRDQPHPFITSMVRALDESMTRLNRVNPDDPMYDERKEQFQKDIKYMNDLVDKIIADRKESGEEADDLLTHMLNGKDPETGEPLDDENIRYQIITFLIAGHETTSGLLSFTLYYLVKNPAILKKAADEAARVLVDSVPSYKQVKQLKYIGMVLNEGLRLWPTAPAFSLYAKEDTVIGGEYELKKDDEIMVHLPQLHRDPAIWGDDVEDFRPERFENPSAIPQHAFKPFGNGQRACIGQQFALHEATLVLGMILKHFDFEDHTNYELDIKETLTLKPEGFVVKAKSKKIPLGGIPTAKPEAPKAKRQKAEDAHNTPLLLLYGSNMGTAEGTARDLADIAMSKGFAPTVAPLDAYAGNLPTEGAVLIVSASYNGHPPDNARNFVEWLSHASTIEGVRYAVFGCGDKNWATTYQKVPAFIDETLEQLGAHRLTDRGEADASDDFEGAYEEWKEHLWHDLADAFGLEMPEEEVKTSSLTLEYIDGSLQMPLAKQHHAFNATVVTNKELQQPCSARSTRHVEVQLPEGVTYQEGDHLGIIPKNYPELVNRVLTRFALDGSSLIRLQAEEEKLSHLPLNRTVTIEELLQFVELQEPVTRQQLRAMAAKTVCPPHKVELEALLEKEVYKEQVLQKRLTMLELLEKYPACEMEFGEVIELLPALRPRYYSISSSPKKSEGQPSITVSVVKGDSWSGNGTYQGIATTYLSQLREGDSITCFVSTPQSGFSLPRDSKTPVIMVGPGTGVAPFRGFVQARESLKENGKALGEAHLYFGCRSLNEDYLYQEELEHAEKNGIVTLHTAFSRMSDQPKTYVQHLMEHDIKHLISLLDDGAHFYICGDGSQMAPDVERTLMSGYQTVHNVNVEEARKWLQSLEESGRYAKDVWAG</sequence>
<comment type="function">
    <text evidence="13">Functions as a fatty acid monooxygenase.</text>
</comment>
<dbReference type="PRINTS" id="PR00369">
    <property type="entry name" value="FLAVODOXIN"/>
</dbReference>
<dbReference type="FunFam" id="1.10.630.10:FF:000040">
    <property type="entry name" value="Bifunctional cytochrome P450/NADPH--P450 reductase"/>
    <property type="match status" value="1"/>
</dbReference>
<evidence type="ECO:0000256" key="9">
    <source>
        <dbReference type="ARBA" id="ARBA00023002"/>
    </source>
</evidence>
<keyword evidence="2 13" id="KW-0813">Transport</keyword>
<evidence type="ECO:0000256" key="4">
    <source>
        <dbReference type="ARBA" id="ARBA00022630"/>
    </source>
</evidence>
<dbReference type="PANTHER" id="PTHR19384">
    <property type="entry name" value="NITRIC OXIDE SYNTHASE-RELATED"/>
    <property type="match status" value="1"/>
</dbReference>
<dbReference type="EC" id="1.14.14.1" evidence="13"/>
<evidence type="ECO:0000256" key="3">
    <source>
        <dbReference type="ARBA" id="ARBA00022617"/>
    </source>
</evidence>
<dbReference type="SUPFAM" id="SSF52343">
    <property type="entry name" value="Ferredoxin reductase-like, C-terminal NADP-linked domain"/>
    <property type="match status" value="1"/>
</dbReference>
<evidence type="ECO:0000256" key="2">
    <source>
        <dbReference type="ARBA" id="ARBA00022448"/>
    </source>
</evidence>
<evidence type="ECO:0000313" key="18">
    <source>
        <dbReference type="Proteomes" id="UP000037558"/>
    </source>
</evidence>
<dbReference type="OrthoDB" id="9789468at2"/>
<keyword evidence="18" id="KW-1185">Reference proteome</keyword>
<dbReference type="InterPro" id="IPR023206">
    <property type="entry name" value="Bifunctional_P450_P450_red"/>
</dbReference>
<dbReference type="GO" id="GO:0003958">
    <property type="term" value="F:NADPH-hemoprotein reductase activity"/>
    <property type="evidence" value="ECO:0007669"/>
    <property type="project" value="UniProtKB-UniRule"/>
</dbReference>
<dbReference type="PROSITE" id="PS51384">
    <property type="entry name" value="FAD_FR"/>
    <property type="match status" value="1"/>
</dbReference>
<comment type="caution">
    <text evidence="17">The sequence shown here is derived from an EMBL/GenBank/DDBJ whole genome shotgun (WGS) entry which is preliminary data.</text>
</comment>
<dbReference type="Gene3D" id="1.10.630.10">
    <property type="entry name" value="Cytochrome P450"/>
    <property type="match status" value="1"/>
</dbReference>
<comment type="cofactor">
    <cofactor evidence="13">
        <name>FAD</name>
        <dbReference type="ChEBI" id="CHEBI:57692"/>
    </cofactor>
    <cofactor evidence="13">
        <name>FMN</name>
        <dbReference type="ChEBI" id="CHEBI:58210"/>
    </cofactor>
</comment>
<dbReference type="Proteomes" id="UP000037558">
    <property type="component" value="Unassembled WGS sequence"/>
</dbReference>
<dbReference type="RefSeq" id="WP_053402801.1">
    <property type="nucleotide sequence ID" value="NZ_LILC01000023.1"/>
</dbReference>
<evidence type="ECO:0000256" key="6">
    <source>
        <dbReference type="ARBA" id="ARBA00022723"/>
    </source>
</evidence>
<comment type="catalytic activity">
    <reaction evidence="13">
        <text>an organic molecule + reduced [NADPH--hemoprotein reductase] + O2 = an alcohol + oxidized [NADPH--hemoprotein reductase] + H2O + H(+)</text>
        <dbReference type="Rhea" id="RHEA:17149"/>
        <dbReference type="Rhea" id="RHEA-COMP:11964"/>
        <dbReference type="Rhea" id="RHEA-COMP:11965"/>
        <dbReference type="ChEBI" id="CHEBI:15377"/>
        <dbReference type="ChEBI" id="CHEBI:15378"/>
        <dbReference type="ChEBI" id="CHEBI:15379"/>
        <dbReference type="ChEBI" id="CHEBI:30879"/>
        <dbReference type="ChEBI" id="CHEBI:57618"/>
        <dbReference type="ChEBI" id="CHEBI:58210"/>
        <dbReference type="ChEBI" id="CHEBI:142491"/>
        <dbReference type="EC" id="1.14.14.1"/>
    </reaction>
</comment>
<dbReference type="InterPro" id="IPR008254">
    <property type="entry name" value="Flavodoxin/NO_synth"/>
</dbReference>
<dbReference type="Pfam" id="PF00175">
    <property type="entry name" value="NAD_binding_1"/>
    <property type="match status" value="1"/>
</dbReference>
<dbReference type="Gene3D" id="3.40.50.80">
    <property type="entry name" value="Nucleotide-binding domain of ferredoxin-NADP reductase (FNR) module"/>
    <property type="match status" value="1"/>
</dbReference>
<keyword evidence="9 13" id="KW-0560">Oxidoreductase</keyword>
<dbReference type="Pfam" id="PF00258">
    <property type="entry name" value="Flavodoxin_1"/>
    <property type="match status" value="1"/>
</dbReference>
<organism evidence="17 18">
    <name type="scientific">Priestia koreensis</name>
    <dbReference type="NCBI Taxonomy" id="284581"/>
    <lineage>
        <taxon>Bacteria</taxon>
        <taxon>Bacillati</taxon>
        <taxon>Bacillota</taxon>
        <taxon>Bacilli</taxon>
        <taxon>Bacillales</taxon>
        <taxon>Bacillaceae</taxon>
        <taxon>Priestia</taxon>
    </lineage>
</organism>